<comment type="caution">
    <text evidence="1">The sequence shown here is derived from an EMBL/GenBank/DDBJ whole genome shotgun (WGS) entry which is preliminary data.</text>
</comment>
<dbReference type="Proteomes" id="UP001163046">
    <property type="component" value="Unassembled WGS sequence"/>
</dbReference>
<gene>
    <name evidence="1" type="ORF">OS493_000922</name>
</gene>
<accession>A0A9W9ZTD9</accession>
<evidence type="ECO:0000313" key="1">
    <source>
        <dbReference type="EMBL" id="KAJ7387588.1"/>
    </source>
</evidence>
<name>A0A9W9ZTD9_9CNID</name>
<sequence length="235" mass="26161">MIAFYDEQKTSQIRDVIDPVDVIEAMRAAGVPELKESQIKSWWSTYHCKQKQLAEDMIEEARQLRSQQQAPVSMYVNGGGGQAWCHVDVTVLTAPVLVSVNSGSQQQQLGVSPIGMPTLEVPPLEVPPQADIKGSNCSYLSGVMEWTFKESQSDIQGRTGSNACVFIALHMGKLCFERNLTWPTGDLLPESWKRALYEAMMKGNQIHAVLFDHDATNVTVEDTHEEPRPLKTFAP</sequence>
<keyword evidence="2" id="KW-1185">Reference proteome</keyword>
<dbReference type="EMBL" id="MU825873">
    <property type="protein sequence ID" value="KAJ7387588.1"/>
    <property type="molecule type" value="Genomic_DNA"/>
</dbReference>
<reference evidence="1" key="1">
    <citation type="submission" date="2023-01" db="EMBL/GenBank/DDBJ databases">
        <title>Genome assembly of the deep-sea coral Lophelia pertusa.</title>
        <authorList>
            <person name="Herrera S."/>
            <person name="Cordes E."/>
        </authorList>
    </citation>
    <scope>NUCLEOTIDE SEQUENCE</scope>
    <source>
        <strain evidence="1">USNM1676648</strain>
        <tissue evidence="1">Polyp</tissue>
    </source>
</reference>
<organism evidence="1 2">
    <name type="scientific">Desmophyllum pertusum</name>
    <dbReference type="NCBI Taxonomy" id="174260"/>
    <lineage>
        <taxon>Eukaryota</taxon>
        <taxon>Metazoa</taxon>
        <taxon>Cnidaria</taxon>
        <taxon>Anthozoa</taxon>
        <taxon>Hexacorallia</taxon>
        <taxon>Scleractinia</taxon>
        <taxon>Caryophylliina</taxon>
        <taxon>Caryophylliidae</taxon>
        <taxon>Desmophyllum</taxon>
    </lineage>
</organism>
<evidence type="ECO:0000313" key="2">
    <source>
        <dbReference type="Proteomes" id="UP001163046"/>
    </source>
</evidence>
<protein>
    <submittedName>
        <fullName evidence="1">Uncharacterized protein</fullName>
    </submittedName>
</protein>
<proteinExistence type="predicted"/>
<dbReference type="AlphaFoldDB" id="A0A9W9ZTD9"/>